<name>A0A8S3YWI5_9EUPU</name>
<dbReference type="Proteomes" id="UP000678393">
    <property type="component" value="Unassembled WGS sequence"/>
</dbReference>
<reference evidence="1" key="1">
    <citation type="submission" date="2021-04" db="EMBL/GenBank/DDBJ databases">
        <authorList>
            <consortium name="Molecular Ecology Group"/>
        </authorList>
    </citation>
    <scope>NUCLEOTIDE SEQUENCE</scope>
</reference>
<dbReference type="OrthoDB" id="6064324at2759"/>
<keyword evidence="2" id="KW-1185">Reference proteome</keyword>
<accession>A0A8S3YWI5</accession>
<evidence type="ECO:0000313" key="2">
    <source>
        <dbReference type="Proteomes" id="UP000678393"/>
    </source>
</evidence>
<organism evidence="1 2">
    <name type="scientific">Candidula unifasciata</name>
    <dbReference type="NCBI Taxonomy" id="100452"/>
    <lineage>
        <taxon>Eukaryota</taxon>
        <taxon>Metazoa</taxon>
        <taxon>Spiralia</taxon>
        <taxon>Lophotrochozoa</taxon>
        <taxon>Mollusca</taxon>
        <taxon>Gastropoda</taxon>
        <taxon>Heterobranchia</taxon>
        <taxon>Euthyneura</taxon>
        <taxon>Panpulmonata</taxon>
        <taxon>Eupulmonata</taxon>
        <taxon>Stylommatophora</taxon>
        <taxon>Helicina</taxon>
        <taxon>Helicoidea</taxon>
        <taxon>Geomitridae</taxon>
        <taxon>Candidula</taxon>
    </lineage>
</organism>
<protein>
    <submittedName>
        <fullName evidence="1">Uncharacterized protein</fullName>
    </submittedName>
</protein>
<proteinExistence type="predicted"/>
<sequence length="395" mass="44063">MQTMPHTPETANCDFDNLNSRISFKTSDCEYIWSSYTKNPDQKSLIPVKEFQITHLPLVCRDEAVVYCIRAMAELTVALRAKNVSVNRSEEDRLYHFRGKQFVRTGSGSVINVLFRTETSECVCGECRADNRRKNLPAVIVVQTARHVVFDEYESRDTTVDLCFDDENGENVRSLVGSKVLVSSQDCDECIFECPTHDSDLAKKLSKRLADFQKLYLAANRTLLARGSRLSVAISHFHGSRKHIAVGQWKTAAGNSADASRIGAISTRQGSSPNVHIVIGDNVIFSFCPSLQPVLSIGQGPSESEAAGIEVIVELPDGTQTERVIWPMDCLVDATKKSLLSDCGVTDPPGMYDLVMELPDGSMQIMKDEKEIDYYLDDICMSLRLFFQQKASQHQ</sequence>
<dbReference type="AlphaFoldDB" id="A0A8S3YWI5"/>
<gene>
    <name evidence="1" type="ORF">CUNI_LOCUS4164</name>
</gene>
<comment type="caution">
    <text evidence="1">The sequence shown here is derived from an EMBL/GenBank/DDBJ whole genome shotgun (WGS) entry which is preliminary data.</text>
</comment>
<dbReference type="EMBL" id="CAJHNH020000580">
    <property type="protein sequence ID" value="CAG5118606.1"/>
    <property type="molecule type" value="Genomic_DNA"/>
</dbReference>
<evidence type="ECO:0000313" key="1">
    <source>
        <dbReference type="EMBL" id="CAG5118606.1"/>
    </source>
</evidence>